<keyword evidence="2" id="KW-1185">Reference proteome</keyword>
<sequence>MMVYSVRSEFSDPQTRQRYLDWLTGGHAQALITQGGALRAEVALLDDGCVETRYLFASREAFAAYEAGPAVALRADSVAKFPPSADIRTTRSTGDLAGLYDS</sequence>
<dbReference type="EMBL" id="BONY01000012">
    <property type="protein sequence ID" value="GIH04365.1"/>
    <property type="molecule type" value="Genomic_DNA"/>
</dbReference>
<protein>
    <recommendedName>
        <fullName evidence="3">DUF4286 family protein</fullName>
    </recommendedName>
</protein>
<name>A0A8J3Q5S8_9ACTN</name>
<gene>
    <name evidence="1" type="ORF">Rhe02_24320</name>
</gene>
<organism evidence="1 2">
    <name type="scientific">Rhizocola hellebori</name>
    <dbReference type="NCBI Taxonomy" id="1392758"/>
    <lineage>
        <taxon>Bacteria</taxon>
        <taxon>Bacillati</taxon>
        <taxon>Actinomycetota</taxon>
        <taxon>Actinomycetes</taxon>
        <taxon>Micromonosporales</taxon>
        <taxon>Micromonosporaceae</taxon>
        <taxon>Rhizocola</taxon>
    </lineage>
</organism>
<reference evidence="1" key="1">
    <citation type="submission" date="2021-01" db="EMBL/GenBank/DDBJ databases">
        <title>Whole genome shotgun sequence of Rhizocola hellebori NBRC 109834.</title>
        <authorList>
            <person name="Komaki H."/>
            <person name="Tamura T."/>
        </authorList>
    </citation>
    <scope>NUCLEOTIDE SEQUENCE</scope>
    <source>
        <strain evidence="1">NBRC 109834</strain>
    </source>
</reference>
<dbReference type="AlphaFoldDB" id="A0A8J3Q5S8"/>
<comment type="caution">
    <text evidence="1">The sequence shown here is derived from an EMBL/GenBank/DDBJ whole genome shotgun (WGS) entry which is preliminary data.</text>
</comment>
<evidence type="ECO:0008006" key="3">
    <source>
        <dbReference type="Google" id="ProtNLM"/>
    </source>
</evidence>
<proteinExistence type="predicted"/>
<evidence type="ECO:0000313" key="2">
    <source>
        <dbReference type="Proteomes" id="UP000612899"/>
    </source>
</evidence>
<dbReference type="RefSeq" id="WP_203908248.1">
    <property type="nucleotide sequence ID" value="NZ_BONY01000012.1"/>
</dbReference>
<evidence type="ECO:0000313" key="1">
    <source>
        <dbReference type="EMBL" id="GIH04365.1"/>
    </source>
</evidence>
<dbReference type="Proteomes" id="UP000612899">
    <property type="component" value="Unassembled WGS sequence"/>
</dbReference>
<accession>A0A8J3Q5S8</accession>